<dbReference type="SUPFAM" id="SSF161098">
    <property type="entry name" value="MetI-like"/>
    <property type="match status" value="1"/>
</dbReference>
<proteinExistence type="inferred from homology"/>
<dbReference type="InterPro" id="IPR035906">
    <property type="entry name" value="MetI-like_sf"/>
</dbReference>
<keyword evidence="7 8" id="KW-0472">Membrane</keyword>
<dbReference type="PANTHER" id="PTHR42929">
    <property type="entry name" value="INNER MEMBRANE ABC TRANSPORTER PERMEASE PROTEIN YDCU-RELATED-RELATED"/>
    <property type="match status" value="1"/>
</dbReference>
<comment type="subcellular location">
    <subcellularLocation>
        <location evidence="1 8">Cell membrane</location>
        <topology evidence="1 8">Multi-pass membrane protein</topology>
    </subcellularLocation>
</comment>
<dbReference type="Proteomes" id="UP000316252">
    <property type="component" value="Unassembled WGS sequence"/>
</dbReference>
<organism evidence="11 12">
    <name type="scientific">Schumannella soli</name>
    <dbReference type="NCBI Taxonomy" id="2590779"/>
    <lineage>
        <taxon>Bacteria</taxon>
        <taxon>Bacillati</taxon>
        <taxon>Actinomycetota</taxon>
        <taxon>Actinomycetes</taxon>
        <taxon>Micrococcales</taxon>
        <taxon>Microbacteriaceae</taxon>
        <taxon>Schumannella</taxon>
    </lineage>
</organism>
<evidence type="ECO:0000256" key="7">
    <source>
        <dbReference type="ARBA" id="ARBA00023136"/>
    </source>
</evidence>
<dbReference type="Gene3D" id="1.10.3720.10">
    <property type="entry name" value="MetI-like"/>
    <property type="match status" value="1"/>
</dbReference>
<dbReference type="GO" id="GO:0055085">
    <property type="term" value="P:transmembrane transport"/>
    <property type="evidence" value="ECO:0007669"/>
    <property type="project" value="InterPro"/>
</dbReference>
<dbReference type="Pfam" id="PF00528">
    <property type="entry name" value="BPD_transp_1"/>
    <property type="match status" value="1"/>
</dbReference>
<keyword evidence="3 8" id="KW-0813">Transport</keyword>
<dbReference type="GO" id="GO:0005886">
    <property type="term" value="C:plasma membrane"/>
    <property type="evidence" value="ECO:0007669"/>
    <property type="project" value="UniProtKB-SubCell"/>
</dbReference>
<feature type="domain" description="ABC transmembrane type-1" evidence="10">
    <location>
        <begin position="111"/>
        <end position="322"/>
    </location>
</feature>
<evidence type="ECO:0000313" key="11">
    <source>
        <dbReference type="EMBL" id="TPW76005.1"/>
    </source>
</evidence>
<feature type="transmembrane region" description="Helical" evidence="8">
    <location>
        <begin position="243"/>
        <end position="265"/>
    </location>
</feature>
<dbReference type="InterPro" id="IPR000515">
    <property type="entry name" value="MetI-like"/>
</dbReference>
<reference evidence="11 12" key="1">
    <citation type="submission" date="2019-06" db="EMBL/GenBank/DDBJ databases">
        <authorList>
            <person name="Li F."/>
        </authorList>
    </citation>
    <scope>NUCLEOTIDE SEQUENCE [LARGE SCALE GENOMIC DNA]</scope>
    <source>
        <strain evidence="11 12">10F1D-1</strain>
    </source>
</reference>
<dbReference type="OrthoDB" id="9808619at2"/>
<dbReference type="CDD" id="cd06261">
    <property type="entry name" value="TM_PBP2"/>
    <property type="match status" value="1"/>
</dbReference>
<feature type="region of interest" description="Disordered" evidence="9">
    <location>
        <begin position="1"/>
        <end position="26"/>
    </location>
</feature>
<evidence type="ECO:0000256" key="5">
    <source>
        <dbReference type="ARBA" id="ARBA00022692"/>
    </source>
</evidence>
<feature type="transmembrane region" description="Helical" evidence="8">
    <location>
        <begin position="303"/>
        <end position="325"/>
    </location>
</feature>
<protein>
    <submittedName>
        <fullName evidence="11">ABC transporter permease</fullName>
    </submittedName>
</protein>
<keyword evidence="12" id="KW-1185">Reference proteome</keyword>
<feature type="transmembrane region" description="Helical" evidence="8">
    <location>
        <begin position="51"/>
        <end position="76"/>
    </location>
</feature>
<feature type="transmembrane region" description="Helical" evidence="8">
    <location>
        <begin position="115"/>
        <end position="137"/>
    </location>
</feature>
<evidence type="ECO:0000256" key="1">
    <source>
        <dbReference type="ARBA" id="ARBA00004651"/>
    </source>
</evidence>
<name>A0A506Y1V0_9MICO</name>
<dbReference type="PANTHER" id="PTHR42929:SF1">
    <property type="entry name" value="INNER MEMBRANE ABC TRANSPORTER PERMEASE PROTEIN YDCU-RELATED"/>
    <property type="match status" value="1"/>
</dbReference>
<evidence type="ECO:0000256" key="6">
    <source>
        <dbReference type="ARBA" id="ARBA00022989"/>
    </source>
</evidence>
<dbReference type="PROSITE" id="PS50928">
    <property type="entry name" value="ABC_TM1"/>
    <property type="match status" value="1"/>
</dbReference>
<feature type="transmembrane region" description="Helical" evidence="8">
    <location>
        <begin position="149"/>
        <end position="168"/>
    </location>
</feature>
<dbReference type="AlphaFoldDB" id="A0A506Y1V0"/>
<sequence length="332" mass="36091">MRRRRAPASPETTSRARPRPPPGRPEVAFGAFAGGPEAAPGVAAAQRKSRIVLLLLLPGVIYLAITYVAPLISLVLTSLQSPSPDLAIGSYVYGFNVGNYVVALQTYAPVLGRSFLFALTATVLTLLIGYPLAYFIGVTLRRFPLLQSLALVLVIAPFFISFLLRTLAWKQIFSDEGPVVSFLQALSLLPHDAHLTGTPFMVIFGLTYNFLPFTVLPMYTSLERLDLRYLEAASDLYASRWNTFWRVTFPLSLPGVVSGTLLTFIPATGDYINASPSFLGGLDTAMIGNVIEQNFLVLQNYPVAAAMSIVLMVAILIPVAIYVSATKTEDLL</sequence>
<dbReference type="EMBL" id="VHQG01000002">
    <property type="protein sequence ID" value="TPW76005.1"/>
    <property type="molecule type" value="Genomic_DNA"/>
</dbReference>
<keyword evidence="6 8" id="KW-1133">Transmembrane helix</keyword>
<accession>A0A506Y1V0</accession>
<keyword evidence="5 8" id="KW-0812">Transmembrane</keyword>
<evidence type="ECO:0000313" key="12">
    <source>
        <dbReference type="Proteomes" id="UP000316252"/>
    </source>
</evidence>
<comment type="similarity">
    <text evidence="2">Belongs to the binding-protein-dependent transport system permease family. CysTW subfamily.</text>
</comment>
<feature type="transmembrane region" description="Helical" evidence="8">
    <location>
        <begin position="200"/>
        <end position="222"/>
    </location>
</feature>
<comment type="caution">
    <text evidence="11">The sequence shown here is derived from an EMBL/GenBank/DDBJ whole genome shotgun (WGS) entry which is preliminary data.</text>
</comment>
<evidence type="ECO:0000256" key="2">
    <source>
        <dbReference type="ARBA" id="ARBA00007069"/>
    </source>
</evidence>
<evidence type="ECO:0000256" key="3">
    <source>
        <dbReference type="ARBA" id="ARBA00022448"/>
    </source>
</evidence>
<evidence type="ECO:0000259" key="10">
    <source>
        <dbReference type="PROSITE" id="PS50928"/>
    </source>
</evidence>
<evidence type="ECO:0000256" key="8">
    <source>
        <dbReference type="RuleBase" id="RU363032"/>
    </source>
</evidence>
<keyword evidence="4" id="KW-1003">Cell membrane</keyword>
<gene>
    <name evidence="11" type="ORF">FJ657_09250</name>
</gene>
<evidence type="ECO:0000256" key="9">
    <source>
        <dbReference type="SAM" id="MobiDB-lite"/>
    </source>
</evidence>
<evidence type="ECO:0000256" key="4">
    <source>
        <dbReference type="ARBA" id="ARBA00022475"/>
    </source>
</evidence>